<dbReference type="Gene3D" id="3.40.1170.60">
    <property type="match status" value="1"/>
</dbReference>
<dbReference type="Proteomes" id="UP000274504">
    <property type="component" value="Unassembled WGS sequence"/>
</dbReference>
<evidence type="ECO:0000313" key="2">
    <source>
        <dbReference type="EMBL" id="VDL19140.1"/>
    </source>
</evidence>
<dbReference type="Gene3D" id="1.10.150.810">
    <property type="match status" value="1"/>
</dbReference>
<dbReference type="EMBL" id="UYSG01000333">
    <property type="protein sequence ID" value="VDL19140.1"/>
    <property type="molecule type" value="Genomic_DNA"/>
</dbReference>
<dbReference type="AlphaFoldDB" id="A0A0R3SB68"/>
<sequence>MRGINLHKAGMEGLDPETINKIIEENSKGSKFYENEMRRGAILKEQVEEKLAKLRSLSPADIEIGEKEADKLLRNFSAERRFDRCIIHIDMDAFYAAVEMRDDPSLRLKPLAVGSQSMLVKSH</sequence>
<evidence type="ECO:0000313" key="3">
    <source>
        <dbReference type="Proteomes" id="UP000274504"/>
    </source>
</evidence>
<reference evidence="2 3" key="2">
    <citation type="submission" date="2018-11" db="EMBL/GenBank/DDBJ databases">
        <authorList>
            <consortium name="Pathogen Informatics"/>
        </authorList>
    </citation>
    <scope>NUCLEOTIDE SEQUENCE [LARGE SCALE GENOMIC DNA]</scope>
</reference>
<dbReference type="GO" id="GO:0006281">
    <property type="term" value="P:DNA repair"/>
    <property type="evidence" value="ECO:0007669"/>
    <property type="project" value="InterPro"/>
</dbReference>
<evidence type="ECO:0000259" key="1">
    <source>
        <dbReference type="PROSITE" id="PS50173"/>
    </source>
</evidence>
<dbReference type="InterPro" id="IPR043502">
    <property type="entry name" value="DNA/RNA_pol_sf"/>
</dbReference>
<reference evidence="4" key="1">
    <citation type="submission" date="2017-02" db="UniProtKB">
        <authorList>
            <consortium name="WormBaseParasite"/>
        </authorList>
    </citation>
    <scope>IDENTIFICATION</scope>
</reference>
<dbReference type="GO" id="GO:0003887">
    <property type="term" value="F:DNA-directed DNA polymerase activity"/>
    <property type="evidence" value="ECO:0007669"/>
    <property type="project" value="TreeGrafter"/>
</dbReference>
<dbReference type="InterPro" id="IPR001126">
    <property type="entry name" value="UmuC"/>
</dbReference>
<dbReference type="GO" id="GO:0042276">
    <property type="term" value="P:error-prone translesion synthesis"/>
    <property type="evidence" value="ECO:0007669"/>
    <property type="project" value="TreeGrafter"/>
</dbReference>
<dbReference type="Pfam" id="PF00817">
    <property type="entry name" value="IMS"/>
    <property type="match status" value="1"/>
</dbReference>
<evidence type="ECO:0000313" key="4">
    <source>
        <dbReference type="WBParaSite" id="HDID_0000167801-mRNA-1"/>
    </source>
</evidence>
<gene>
    <name evidence="2" type="ORF">HDID_LOCUS1679</name>
</gene>
<name>A0A0R3SB68_HYMDI</name>
<proteinExistence type="predicted"/>
<feature type="domain" description="UmuC" evidence="1">
    <location>
        <begin position="86"/>
        <end position="123"/>
    </location>
</feature>
<organism evidence="4">
    <name type="scientific">Hymenolepis diminuta</name>
    <name type="common">Rat tapeworm</name>
    <dbReference type="NCBI Taxonomy" id="6216"/>
    <lineage>
        <taxon>Eukaryota</taxon>
        <taxon>Metazoa</taxon>
        <taxon>Spiralia</taxon>
        <taxon>Lophotrochozoa</taxon>
        <taxon>Platyhelminthes</taxon>
        <taxon>Cestoda</taxon>
        <taxon>Eucestoda</taxon>
        <taxon>Cyclophyllidea</taxon>
        <taxon>Hymenolepididae</taxon>
        <taxon>Hymenolepis</taxon>
    </lineage>
</organism>
<dbReference type="InterPro" id="IPR050116">
    <property type="entry name" value="DNA_polymerase-Y"/>
</dbReference>
<accession>A0A0R3SB68</accession>
<dbReference type="SUPFAM" id="SSF56672">
    <property type="entry name" value="DNA/RNA polymerases"/>
    <property type="match status" value="1"/>
</dbReference>
<dbReference type="PANTHER" id="PTHR11076:SF33">
    <property type="entry name" value="DNA POLYMERASE KAPPA"/>
    <property type="match status" value="1"/>
</dbReference>
<protein>
    <submittedName>
        <fullName evidence="4">UmuC domain-containing protein</fullName>
    </submittedName>
</protein>
<dbReference type="FunFam" id="1.10.150.810:FF:000003">
    <property type="entry name" value="DNA polymerase kappa subunit"/>
    <property type="match status" value="1"/>
</dbReference>
<dbReference type="WBParaSite" id="HDID_0000167801-mRNA-1">
    <property type="protein sequence ID" value="HDID_0000167801-mRNA-1"/>
    <property type="gene ID" value="HDID_0000167801"/>
</dbReference>
<dbReference type="PANTHER" id="PTHR11076">
    <property type="entry name" value="DNA REPAIR POLYMERASE UMUC / TRANSFERASE FAMILY MEMBER"/>
    <property type="match status" value="1"/>
</dbReference>
<dbReference type="STRING" id="6216.A0A0R3SB68"/>
<dbReference type="OrthoDB" id="1747274at2759"/>
<dbReference type="PROSITE" id="PS50173">
    <property type="entry name" value="UMUC"/>
    <property type="match status" value="1"/>
</dbReference>
<dbReference type="GO" id="GO:0005634">
    <property type="term" value="C:nucleus"/>
    <property type="evidence" value="ECO:0007669"/>
    <property type="project" value="TreeGrafter"/>
</dbReference>